<gene>
    <name evidence="2" type="ORF">V9T40_000386</name>
</gene>
<feature type="region of interest" description="Disordered" evidence="1">
    <location>
        <begin position="20"/>
        <end position="131"/>
    </location>
</feature>
<dbReference type="EMBL" id="JBBCAQ010000034">
    <property type="protein sequence ID" value="KAK7579757.1"/>
    <property type="molecule type" value="Genomic_DNA"/>
</dbReference>
<feature type="compositionally biased region" description="Low complexity" evidence="1">
    <location>
        <begin position="98"/>
        <end position="114"/>
    </location>
</feature>
<feature type="compositionally biased region" description="Low complexity" evidence="1">
    <location>
        <begin position="74"/>
        <end position="90"/>
    </location>
</feature>
<feature type="region of interest" description="Disordered" evidence="1">
    <location>
        <begin position="145"/>
        <end position="229"/>
    </location>
</feature>
<keyword evidence="3" id="KW-1185">Reference proteome</keyword>
<proteinExistence type="predicted"/>
<feature type="compositionally biased region" description="Basic and acidic residues" evidence="1">
    <location>
        <begin position="268"/>
        <end position="279"/>
    </location>
</feature>
<accession>A0AAN9TMA0</accession>
<reference evidence="2 3" key="1">
    <citation type="submission" date="2024-03" db="EMBL/GenBank/DDBJ databases">
        <title>Adaptation during the transition from Ophiocordyceps entomopathogen to insect associate is accompanied by gene loss and intensified selection.</title>
        <authorList>
            <person name="Ward C.M."/>
            <person name="Onetto C.A."/>
            <person name="Borneman A.R."/>
        </authorList>
    </citation>
    <scope>NUCLEOTIDE SEQUENCE [LARGE SCALE GENOMIC DNA]</scope>
    <source>
        <strain evidence="2">AWRI1</strain>
        <tissue evidence="2">Single Adult Female</tissue>
    </source>
</reference>
<feature type="compositionally biased region" description="Basic and acidic residues" evidence="1">
    <location>
        <begin position="205"/>
        <end position="227"/>
    </location>
</feature>
<dbReference type="Proteomes" id="UP001367676">
    <property type="component" value="Unassembled WGS sequence"/>
</dbReference>
<name>A0AAN9TMA0_9HEMI</name>
<organism evidence="2 3">
    <name type="scientific">Parthenolecanium corni</name>
    <dbReference type="NCBI Taxonomy" id="536013"/>
    <lineage>
        <taxon>Eukaryota</taxon>
        <taxon>Metazoa</taxon>
        <taxon>Ecdysozoa</taxon>
        <taxon>Arthropoda</taxon>
        <taxon>Hexapoda</taxon>
        <taxon>Insecta</taxon>
        <taxon>Pterygota</taxon>
        <taxon>Neoptera</taxon>
        <taxon>Paraneoptera</taxon>
        <taxon>Hemiptera</taxon>
        <taxon>Sternorrhyncha</taxon>
        <taxon>Coccoidea</taxon>
        <taxon>Coccidae</taxon>
        <taxon>Parthenolecanium</taxon>
    </lineage>
</organism>
<comment type="caution">
    <text evidence="2">The sequence shown here is derived from an EMBL/GenBank/DDBJ whole genome shotgun (WGS) entry which is preliminary data.</text>
</comment>
<feature type="region of interest" description="Disordered" evidence="1">
    <location>
        <begin position="268"/>
        <end position="295"/>
    </location>
</feature>
<feature type="compositionally biased region" description="Pro residues" evidence="1">
    <location>
        <begin position="63"/>
        <end position="73"/>
    </location>
</feature>
<dbReference type="AlphaFoldDB" id="A0AAN9TMA0"/>
<protein>
    <submittedName>
        <fullName evidence="2">Uncharacterized protein</fullName>
    </submittedName>
</protein>
<evidence type="ECO:0000313" key="3">
    <source>
        <dbReference type="Proteomes" id="UP001367676"/>
    </source>
</evidence>
<evidence type="ECO:0000256" key="1">
    <source>
        <dbReference type="SAM" id="MobiDB-lite"/>
    </source>
</evidence>
<sequence>MAAGTSVEDILAIDSSLIPPGFTHGLQIAIPQSPPQLENTFQQQPEKSQPRPLQQQQKFSQQPRPPPPPPYQRPQPRQQPQQSQQQRPQQKPQPIPLQRPQQSEQLQVQQQANLPHKEQRSSESGARRKGNSFCSWVRKKLWCIRSNSPMEPSLNDEAAEGILKEGTSSQMVTGEGSHATNVDLKKSVHNPNDRAGQMSTVGRSESFDEKSQKSESEVGKTKPKDRQVTFSDTVRTHIKTKYVTAEEYKQIRGMNATTGRIMYQIVKSRDGDDHPKDKVNPFAGNATRCKRRKPI</sequence>
<feature type="compositionally biased region" description="Polar residues" evidence="1">
    <location>
        <begin position="35"/>
        <end position="47"/>
    </location>
</feature>
<evidence type="ECO:0000313" key="2">
    <source>
        <dbReference type="EMBL" id="KAK7579757.1"/>
    </source>
</evidence>
<feature type="compositionally biased region" description="Low complexity" evidence="1">
    <location>
        <begin position="50"/>
        <end position="62"/>
    </location>
</feature>